<evidence type="ECO:0000313" key="1">
    <source>
        <dbReference type="EMBL" id="GAC33839.1"/>
    </source>
</evidence>
<comment type="caution">
    <text evidence="1">The sequence shown here is derived from an EMBL/GenBank/DDBJ whole genome shotgun (WGS) entry which is preliminary data.</text>
</comment>
<accession>K6YMD5</accession>
<reference evidence="2" key="1">
    <citation type="journal article" date="2014" name="Environ. Microbiol.">
        <title>Comparative genomics of the marine bacterial genus Glaciecola reveals the high degree of genomic diversity and genomic characteristic for cold adaptation.</title>
        <authorList>
            <person name="Qin Q.L."/>
            <person name="Xie B.B."/>
            <person name="Yu Y."/>
            <person name="Shu Y.L."/>
            <person name="Rong J.C."/>
            <person name="Zhang Y.J."/>
            <person name="Zhao D.L."/>
            <person name="Chen X.L."/>
            <person name="Zhang X.Y."/>
            <person name="Chen B."/>
            <person name="Zhou B.C."/>
            <person name="Zhang Y.Z."/>
        </authorList>
    </citation>
    <scope>NUCLEOTIDE SEQUENCE [LARGE SCALE GENOMIC DNA]</scope>
    <source>
        <strain evidence="2">LMG 21857</strain>
    </source>
</reference>
<sequence>MTTTGAKLKPTNYVIKNITLAIKIKVKLRLTVHKCANAP</sequence>
<gene>
    <name evidence="1" type="ORF">GPLA_2946</name>
</gene>
<organism evidence="1 2">
    <name type="scientific">Paraglaciecola polaris LMG 21857</name>
    <dbReference type="NCBI Taxonomy" id="1129793"/>
    <lineage>
        <taxon>Bacteria</taxon>
        <taxon>Pseudomonadati</taxon>
        <taxon>Pseudomonadota</taxon>
        <taxon>Gammaproteobacteria</taxon>
        <taxon>Alteromonadales</taxon>
        <taxon>Alteromonadaceae</taxon>
        <taxon>Paraglaciecola</taxon>
    </lineage>
</organism>
<evidence type="ECO:0000313" key="2">
    <source>
        <dbReference type="Proteomes" id="UP000006322"/>
    </source>
</evidence>
<proteinExistence type="predicted"/>
<keyword evidence="2" id="KW-1185">Reference proteome</keyword>
<dbReference type="EMBL" id="BAER01000074">
    <property type="protein sequence ID" value="GAC33839.1"/>
    <property type="molecule type" value="Genomic_DNA"/>
</dbReference>
<name>K6YMD5_9ALTE</name>
<dbReference type="STRING" id="1129793.GPLA_2946"/>
<dbReference type="AlphaFoldDB" id="K6YMD5"/>
<protein>
    <submittedName>
        <fullName evidence="1">Uncharacterized protein</fullName>
    </submittedName>
</protein>
<dbReference type="Proteomes" id="UP000006322">
    <property type="component" value="Unassembled WGS sequence"/>
</dbReference>